<comment type="caution">
    <text evidence="2">The sequence shown here is derived from an EMBL/GenBank/DDBJ whole genome shotgun (WGS) entry which is preliminary data.</text>
</comment>
<dbReference type="AlphaFoldDB" id="A0A5D0HYC4"/>
<sequence length="67" mass="7427">MKVASTIVIILASVMAIFNLTKIDYAAPFEKHSITAVITVLASLCAILLMLILKVSRRIDQKVKNRK</sequence>
<protein>
    <submittedName>
        <fullName evidence="2">Uncharacterized protein</fullName>
    </submittedName>
</protein>
<reference evidence="2 3" key="1">
    <citation type="submission" date="2019-08" db="EMBL/GenBank/DDBJ databases">
        <title>Seonamhaeicola sediminis sp. nov., isolated from marine sediment.</title>
        <authorList>
            <person name="Cao W.R."/>
        </authorList>
    </citation>
    <scope>NUCLEOTIDE SEQUENCE [LARGE SCALE GENOMIC DNA]</scope>
    <source>
        <strain evidence="2 3">B011</strain>
    </source>
</reference>
<keyword evidence="1" id="KW-0812">Transmembrane</keyword>
<dbReference type="OrthoDB" id="1453319at2"/>
<name>A0A5D0HYC4_9FLAO</name>
<proteinExistence type="predicted"/>
<evidence type="ECO:0000313" key="3">
    <source>
        <dbReference type="Proteomes" id="UP000323930"/>
    </source>
</evidence>
<gene>
    <name evidence="2" type="ORF">FUA24_14150</name>
</gene>
<keyword evidence="1" id="KW-0472">Membrane</keyword>
<evidence type="ECO:0000313" key="2">
    <source>
        <dbReference type="EMBL" id="TYA74462.1"/>
    </source>
</evidence>
<dbReference type="Proteomes" id="UP000323930">
    <property type="component" value="Unassembled WGS sequence"/>
</dbReference>
<evidence type="ECO:0000256" key="1">
    <source>
        <dbReference type="SAM" id="Phobius"/>
    </source>
</evidence>
<keyword evidence="3" id="KW-1185">Reference proteome</keyword>
<dbReference type="RefSeq" id="WP_148543425.1">
    <property type="nucleotide sequence ID" value="NZ_VSDQ01000679.1"/>
</dbReference>
<keyword evidence="1" id="KW-1133">Transmembrane helix</keyword>
<feature type="transmembrane region" description="Helical" evidence="1">
    <location>
        <begin position="32"/>
        <end position="53"/>
    </location>
</feature>
<accession>A0A5D0HYC4</accession>
<organism evidence="2 3">
    <name type="scientific">Seonamhaeicola marinus</name>
    <dbReference type="NCBI Taxonomy" id="1912246"/>
    <lineage>
        <taxon>Bacteria</taxon>
        <taxon>Pseudomonadati</taxon>
        <taxon>Bacteroidota</taxon>
        <taxon>Flavobacteriia</taxon>
        <taxon>Flavobacteriales</taxon>
        <taxon>Flavobacteriaceae</taxon>
    </lineage>
</organism>
<dbReference type="EMBL" id="VSDQ01000679">
    <property type="protein sequence ID" value="TYA74462.1"/>
    <property type="molecule type" value="Genomic_DNA"/>
</dbReference>